<keyword evidence="5" id="KW-0067">ATP-binding</keyword>
<accession>A0A382WUI5</accession>
<dbReference type="InterPro" id="IPR003439">
    <property type="entry name" value="ABC_transporter-like_ATP-bd"/>
</dbReference>
<comment type="subcellular location">
    <subcellularLocation>
        <location evidence="1">Membrane</location>
    </subcellularLocation>
</comment>
<evidence type="ECO:0000256" key="4">
    <source>
        <dbReference type="ARBA" id="ARBA00022741"/>
    </source>
</evidence>
<dbReference type="PANTHER" id="PTHR43297:SF2">
    <property type="entry name" value="DIPEPTIDE TRANSPORT ATP-BINDING PROTEIN DPPD"/>
    <property type="match status" value="1"/>
</dbReference>
<dbReference type="InterPro" id="IPR013563">
    <property type="entry name" value="Oligopep_ABC_C"/>
</dbReference>
<proteinExistence type="predicted"/>
<protein>
    <recommendedName>
        <fullName evidence="10">ABC transporter domain-containing protein</fullName>
    </recommendedName>
</protein>
<dbReference type="PANTHER" id="PTHR43297">
    <property type="entry name" value="OLIGOPEPTIDE TRANSPORT ATP-BINDING PROTEIN APPD"/>
    <property type="match status" value="1"/>
</dbReference>
<gene>
    <name evidence="9" type="ORF">METZ01_LOCUS415197</name>
</gene>
<evidence type="ECO:0000256" key="1">
    <source>
        <dbReference type="ARBA" id="ARBA00004370"/>
    </source>
</evidence>
<feature type="domain" description="ABC transporter" evidence="7">
    <location>
        <begin position="7"/>
        <end position="52"/>
    </location>
</feature>
<evidence type="ECO:0000256" key="5">
    <source>
        <dbReference type="ARBA" id="ARBA00022840"/>
    </source>
</evidence>
<dbReference type="GO" id="GO:0005524">
    <property type="term" value="F:ATP binding"/>
    <property type="evidence" value="ECO:0007669"/>
    <property type="project" value="UniProtKB-KW"/>
</dbReference>
<dbReference type="EMBL" id="UINC01162538">
    <property type="protein sequence ID" value="SVD62343.1"/>
    <property type="molecule type" value="Genomic_DNA"/>
</dbReference>
<dbReference type="GO" id="GO:0016020">
    <property type="term" value="C:membrane"/>
    <property type="evidence" value="ECO:0007669"/>
    <property type="project" value="UniProtKB-SubCell"/>
</dbReference>
<dbReference type="GO" id="GO:0015833">
    <property type="term" value="P:peptide transport"/>
    <property type="evidence" value="ECO:0007669"/>
    <property type="project" value="InterPro"/>
</dbReference>
<dbReference type="NCBIfam" id="TIGR01727">
    <property type="entry name" value="oligo_HPY"/>
    <property type="match status" value="1"/>
</dbReference>
<evidence type="ECO:0000256" key="3">
    <source>
        <dbReference type="ARBA" id="ARBA00022475"/>
    </source>
</evidence>
<evidence type="ECO:0000313" key="9">
    <source>
        <dbReference type="EMBL" id="SVD62343.1"/>
    </source>
</evidence>
<sequence>AIELLDLVRVPSPDKRIRDYPHQLSGGLRQRAMIAMAIAGEPILLIADEPTTALDVTVQSQILDLFLDLQQKTNMTIQFISHDLAVVSEIADEVLVLYAGRVVERASAQELFSNPLHPYSRGLLETMPRLDTTLKRLPAIPGQIPVISNLPTGCPFRDRCPIAAPECSIQEPKVTEVGHDHWVACLKVDPP</sequence>
<dbReference type="Pfam" id="PF08352">
    <property type="entry name" value="oligo_HPY"/>
    <property type="match status" value="1"/>
</dbReference>
<reference evidence="9" key="1">
    <citation type="submission" date="2018-05" db="EMBL/GenBank/DDBJ databases">
        <authorList>
            <person name="Lanie J.A."/>
            <person name="Ng W.-L."/>
            <person name="Kazmierczak K.M."/>
            <person name="Andrzejewski T.M."/>
            <person name="Davidsen T.M."/>
            <person name="Wayne K.J."/>
            <person name="Tettelin H."/>
            <person name="Glass J.I."/>
            <person name="Rusch D."/>
            <person name="Podicherti R."/>
            <person name="Tsui H.-C.T."/>
            <person name="Winkler M.E."/>
        </authorList>
    </citation>
    <scope>NUCLEOTIDE SEQUENCE</scope>
</reference>
<feature type="domain" description="Oligopeptide/dipeptide ABC transporter C-terminal" evidence="8">
    <location>
        <begin position="103"/>
        <end position="167"/>
    </location>
</feature>
<evidence type="ECO:0000259" key="7">
    <source>
        <dbReference type="Pfam" id="PF00005"/>
    </source>
</evidence>
<organism evidence="9">
    <name type="scientific">marine metagenome</name>
    <dbReference type="NCBI Taxonomy" id="408172"/>
    <lineage>
        <taxon>unclassified sequences</taxon>
        <taxon>metagenomes</taxon>
        <taxon>ecological metagenomes</taxon>
    </lineage>
</organism>
<dbReference type="Pfam" id="PF00005">
    <property type="entry name" value="ABC_tran"/>
    <property type="match status" value="1"/>
</dbReference>
<dbReference type="InterPro" id="IPR050388">
    <property type="entry name" value="ABC_Ni/Peptide_Import"/>
</dbReference>
<evidence type="ECO:0000256" key="2">
    <source>
        <dbReference type="ARBA" id="ARBA00022448"/>
    </source>
</evidence>
<evidence type="ECO:0000259" key="8">
    <source>
        <dbReference type="Pfam" id="PF08352"/>
    </source>
</evidence>
<keyword evidence="6" id="KW-0472">Membrane</keyword>
<keyword evidence="4" id="KW-0547">Nucleotide-binding</keyword>
<keyword evidence="2" id="KW-0813">Transport</keyword>
<keyword evidence="3" id="KW-1003">Cell membrane</keyword>
<dbReference type="InterPro" id="IPR027417">
    <property type="entry name" value="P-loop_NTPase"/>
</dbReference>
<dbReference type="AlphaFoldDB" id="A0A382WUI5"/>
<dbReference type="SUPFAM" id="SSF52540">
    <property type="entry name" value="P-loop containing nucleoside triphosphate hydrolases"/>
    <property type="match status" value="1"/>
</dbReference>
<evidence type="ECO:0008006" key="10">
    <source>
        <dbReference type="Google" id="ProtNLM"/>
    </source>
</evidence>
<feature type="non-terminal residue" evidence="9">
    <location>
        <position position="1"/>
    </location>
</feature>
<dbReference type="GO" id="GO:0016887">
    <property type="term" value="F:ATP hydrolysis activity"/>
    <property type="evidence" value="ECO:0007669"/>
    <property type="project" value="InterPro"/>
</dbReference>
<name>A0A382WUI5_9ZZZZ</name>
<dbReference type="Gene3D" id="3.40.50.300">
    <property type="entry name" value="P-loop containing nucleotide triphosphate hydrolases"/>
    <property type="match status" value="1"/>
</dbReference>
<evidence type="ECO:0000256" key="6">
    <source>
        <dbReference type="ARBA" id="ARBA00023136"/>
    </source>
</evidence>